<proteinExistence type="predicted"/>
<organism evidence="1 2">
    <name type="scientific">Agrobacterium tomkonis CFBP 6623</name>
    <dbReference type="NCBI Taxonomy" id="1183432"/>
    <lineage>
        <taxon>Bacteria</taxon>
        <taxon>Pseudomonadati</taxon>
        <taxon>Pseudomonadota</taxon>
        <taxon>Alphaproteobacteria</taxon>
        <taxon>Hyphomicrobiales</taxon>
        <taxon>Rhizobiaceae</taxon>
        <taxon>Rhizobium/Agrobacterium group</taxon>
        <taxon>Agrobacterium</taxon>
        <taxon>Agrobacterium tumefaciens complex</taxon>
    </lineage>
</organism>
<accession>A0A1S7PJZ3</accession>
<gene>
    <name evidence="1" type="ORF">AGR3A_Cc260158</name>
</gene>
<dbReference type="EMBL" id="FBWK01000019">
    <property type="protein sequence ID" value="CUX22311.1"/>
    <property type="molecule type" value="Genomic_DNA"/>
</dbReference>
<dbReference type="AlphaFoldDB" id="A0A1S7PJZ3"/>
<evidence type="ECO:0000313" key="2">
    <source>
        <dbReference type="Proteomes" id="UP000191988"/>
    </source>
</evidence>
<sequence>MSRWTALGVMMTFFVMLPLDIDAPALNLCLMAAVRWAVLAGVPDTVFARGQAA</sequence>
<dbReference type="RefSeq" id="WP_156393988.1">
    <property type="nucleotide sequence ID" value="NZ_LT009723.1"/>
</dbReference>
<reference evidence="2" key="1">
    <citation type="submission" date="2016-01" db="EMBL/GenBank/DDBJ databases">
        <authorList>
            <person name="Regsiter A."/>
            <person name="william w."/>
        </authorList>
    </citation>
    <scope>NUCLEOTIDE SEQUENCE [LARGE SCALE GENOMIC DNA]</scope>
    <source>
        <strain evidence="2">CFBP 6623</strain>
    </source>
</reference>
<name>A0A1S7PJZ3_9HYPH</name>
<dbReference type="Proteomes" id="UP000191988">
    <property type="component" value="Unassembled WGS sequence"/>
</dbReference>
<dbReference type="STRING" id="1183432.AGR3A_Cc260158"/>
<keyword evidence="2" id="KW-1185">Reference proteome</keyword>
<evidence type="ECO:0000313" key="1">
    <source>
        <dbReference type="EMBL" id="CUX22311.1"/>
    </source>
</evidence>
<protein>
    <submittedName>
        <fullName evidence="1">Uncharacterized protein</fullName>
    </submittedName>
</protein>